<sequence length="207" mass="23050">MAGLPGNEQLSPLSWMRGKREERATRKLMTQRARVVAQVELLGPQWRVLDLNPADPDFIAIGPGGIFSVTVCDHGRAKVEVAGDVVQIEGRRPPYVQMARKEAQRISETLTNAAGRRIPVIPMLAFMGSGQLVYWGKQPEGCVVASYRDLRRALDAHGNRLAQTTIDKLCALADHPDTWINHSNEDAPNYRWYAEGAGPADKRLDRR</sequence>
<organism evidence="1 2">
    <name type="scientific">Luedemannella helvata</name>
    <dbReference type="NCBI Taxonomy" id="349315"/>
    <lineage>
        <taxon>Bacteria</taxon>
        <taxon>Bacillati</taxon>
        <taxon>Actinomycetota</taxon>
        <taxon>Actinomycetes</taxon>
        <taxon>Micromonosporales</taxon>
        <taxon>Micromonosporaceae</taxon>
        <taxon>Luedemannella</taxon>
    </lineage>
</organism>
<proteinExistence type="predicted"/>
<evidence type="ECO:0000313" key="1">
    <source>
        <dbReference type="EMBL" id="GAA1755497.1"/>
    </source>
</evidence>
<keyword evidence="2" id="KW-1185">Reference proteome</keyword>
<protein>
    <recommendedName>
        <fullName evidence="3">NERD domain-containing protein</fullName>
    </recommendedName>
</protein>
<reference evidence="2" key="1">
    <citation type="journal article" date="2019" name="Int. J. Syst. Evol. Microbiol.">
        <title>The Global Catalogue of Microorganisms (GCM) 10K type strain sequencing project: providing services to taxonomists for standard genome sequencing and annotation.</title>
        <authorList>
            <consortium name="The Broad Institute Genomics Platform"/>
            <consortium name="The Broad Institute Genome Sequencing Center for Infectious Disease"/>
            <person name="Wu L."/>
            <person name="Ma J."/>
        </authorList>
    </citation>
    <scope>NUCLEOTIDE SEQUENCE [LARGE SCALE GENOMIC DNA]</scope>
    <source>
        <strain evidence="2">JCM 13249</strain>
    </source>
</reference>
<dbReference type="EMBL" id="BAAALS010000012">
    <property type="protein sequence ID" value="GAA1755497.1"/>
    <property type="molecule type" value="Genomic_DNA"/>
</dbReference>
<evidence type="ECO:0000313" key="2">
    <source>
        <dbReference type="Proteomes" id="UP001500655"/>
    </source>
</evidence>
<gene>
    <name evidence="1" type="ORF">GCM10009681_28270</name>
</gene>
<comment type="caution">
    <text evidence="1">The sequence shown here is derived from an EMBL/GenBank/DDBJ whole genome shotgun (WGS) entry which is preliminary data.</text>
</comment>
<evidence type="ECO:0008006" key="3">
    <source>
        <dbReference type="Google" id="ProtNLM"/>
    </source>
</evidence>
<accession>A0ABN2KGE7</accession>
<dbReference type="Proteomes" id="UP001500655">
    <property type="component" value="Unassembled WGS sequence"/>
</dbReference>
<dbReference type="RefSeq" id="WP_344081386.1">
    <property type="nucleotide sequence ID" value="NZ_BAAALS010000012.1"/>
</dbReference>
<name>A0ABN2KGE7_9ACTN</name>